<dbReference type="InterPro" id="IPR012495">
    <property type="entry name" value="TadE-like_dom"/>
</dbReference>
<keyword evidence="1" id="KW-0812">Transmembrane</keyword>
<evidence type="ECO:0000256" key="1">
    <source>
        <dbReference type="SAM" id="Phobius"/>
    </source>
</evidence>
<sequence length="127" mass="14255">MLKKENGQSLVEFALILPILLLLLCGILDFGRVMYTYMHLNLITQESVRIGGLGESDTEIITFAQSNFNVGDVDLLLIQISPSESQRKSGDYITVTLEYPVTYVTPFFATLFPSPYKVITDSTIRIE</sequence>
<reference evidence="3 4" key="1">
    <citation type="submission" date="2017-06" db="EMBL/GenBank/DDBJ databases">
        <title>Draft genome sequence of anaerobic fermentative bacterium Anaeromicrobium sediminis DY2726D isolated from West Pacific Ocean sediments.</title>
        <authorList>
            <person name="Zeng X."/>
        </authorList>
    </citation>
    <scope>NUCLEOTIDE SEQUENCE [LARGE SCALE GENOMIC DNA]</scope>
    <source>
        <strain evidence="3 4">DY2726D</strain>
    </source>
</reference>
<name>A0A267MFK8_9FIRM</name>
<dbReference type="AlphaFoldDB" id="A0A267MFK8"/>
<dbReference type="RefSeq" id="WP_095134676.1">
    <property type="nucleotide sequence ID" value="NZ_NIBG01000016.1"/>
</dbReference>
<keyword evidence="1" id="KW-1133">Transmembrane helix</keyword>
<evidence type="ECO:0000259" key="2">
    <source>
        <dbReference type="Pfam" id="PF07811"/>
    </source>
</evidence>
<dbReference type="Proteomes" id="UP000216024">
    <property type="component" value="Unassembled WGS sequence"/>
</dbReference>
<evidence type="ECO:0000313" key="4">
    <source>
        <dbReference type="Proteomes" id="UP000216024"/>
    </source>
</evidence>
<protein>
    <submittedName>
        <fullName evidence="3">Pilus assembly protein TadE</fullName>
    </submittedName>
</protein>
<dbReference type="EMBL" id="NIBG01000016">
    <property type="protein sequence ID" value="PAB58374.1"/>
    <property type="molecule type" value="Genomic_DNA"/>
</dbReference>
<dbReference type="OrthoDB" id="1683505at2"/>
<proteinExistence type="predicted"/>
<feature type="domain" description="TadE-like" evidence="2">
    <location>
        <begin position="7"/>
        <end position="49"/>
    </location>
</feature>
<gene>
    <name evidence="3" type="ORF">CCE28_15665</name>
</gene>
<evidence type="ECO:0000313" key="3">
    <source>
        <dbReference type="EMBL" id="PAB58374.1"/>
    </source>
</evidence>
<organism evidence="3 4">
    <name type="scientific">Anaeromicrobium sediminis</name>
    <dbReference type="NCBI Taxonomy" id="1478221"/>
    <lineage>
        <taxon>Bacteria</taxon>
        <taxon>Bacillati</taxon>
        <taxon>Bacillota</taxon>
        <taxon>Clostridia</taxon>
        <taxon>Peptostreptococcales</taxon>
        <taxon>Thermotaleaceae</taxon>
        <taxon>Anaeromicrobium</taxon>
    </lineage>
</organism>
<keyword evidence="4" id="KW-1185">Reference proteome</keyword>
<dbReference type="Pfam" id="PF07811">
    <property type="entry name" value="TadE"/>
    <property type="match status" value="1"/>
</dbReference>
<accession>A0A267MFK8</accession>
<comment type="caution">
    <text evidence="3">The sequence shown here is derived from an EMBL/GenBank/DDBJ whole genome shotgun (WGS) entry which is preliminary data.</text>
</comment>
<keyword evidence="1" id="KW-0472">Membrane</keyword>
<feature type="transmembrane region" description="Helical" evidence="1">
    <location>
        <begin position="13"/>
        <end position="31"/>
    </location>
</feature>